<accession>A0A9P5Q781</accession>
<name>A0A9P5Q781_9AGAR</name>
<dbReference type="OrthoDB" id="3265169at2759"/>
<evidence type="ECO:0000313" key="2">
    <source>
        <dbReference type="EMBL" id="KAF9075417.1"/>
    </source>
</evidence>
<comment type="caution">
    <text evidence="2">The sequence shown here is derived from an EMBL/GenBank/DDBJ whole genome shotgun (WGS) entry which is preliminary data.</text>
</comment>
<keyword evidence="3" id="KW-1185">Reference proteome</keyword>
<dbReference type="AlphaFoldDB" id="A0A9P5Q781"/>
<dbReference type="Proteomes" id="UP000772434">
    <property type="component" value="Unassembled WGS sequence"/>
</dbReference>
<proteinExistence type="predicted"/>
<dbReference type="InterPro" id="IPR046522">
    <property type="entry name" value="DUF6699"/>
</dbReference>
<sequence length="363" mass="41114">MNNTNQYPWPTGHLHRPQSVDHGYWTGRQASPYPQPVWKTPNPPAKSLVSSVYPYPTPGWSPGWLMTPSYPITPLAPAALYPFPTPRPAPEEDDLPPLVPDSYSEQDVDPWGFSGPVPPYGYTATPLPTPPALLGYHIPTPLPEANDPLQAARLRARNEDTMPLLHMSRRKLKGRPPHWRSGYRPNPSTRMKSYFAKPVCTSTIHTLHPLVSYKFPRRFPLLLDLRCSHTQTVFHNPERYCNTVDLYQLATSPPTHEMELYHPSLPWNIHIRASTPSGITIYDVLFQLCHQLQAPIVETDFNNDILSSDDRERFIDAYHLRNAGSATGLAGGVRKVDFLGSHVLFRGLVRTREGWVIKTSSFY</sequence>
<reference evidence="2" key="1">
    <citation type="submission" date="2020-11" db="EMBL/GenBank/DDBJ databases">
        <authorList>
            <consortium name="DOE Joint Genome Institute"/>
            <person name="Ahrendt S."/>
            <person name="Riley R."/>
            <person name="Andreopoulos W."/>
            <person name="Labutti K."/>
            <person name="Pangilinan J."/>
            <person name="Ruiz-Duenas F.J."/>
            <person name="Barrasa J.M."/>
            <person name="Sanchez-Garcia M."/>
            <person name="Camarero S."/>
            <person name="Miyauchi S."/>
            <person name="Serrano A."/>
            <person name="Linde D."/>
            <person name="Babiker R."/>
            <person name="Drula E."/>
            <person name="Ayuso-Fernandez I."/>
            <person name="Pacheco R."/>
            <person name="Padilla G."/>
            <person name="Ferreira P."/>
            <person name="Barriuso J."/>
            <person name="Kellner H."/>
            <person name="Castanera R."/>
            <person name="Alfaro M."/>
            <person name="Ramirez L."/>
            <person name="Pisabarro A.G."/>
            <person name="Kuo A."/>
            <person name="Tritt A."/>
            <person name="Lipzen A."/>
            <person name="He G."/>
            <person name="Yan M."/>
            <person name="Ng V."/>
            <person name="Cullen D."/>
            <person name="Martin F."/>
            <person name="Rosso M.-N."/>
            <person name="Henrissat B."/>
            <person name="Hibbett D."/>
            <person name="Martinez A.T."/>
            <person name="Grigoriev I.V."/>
        </authorList>
    </citation>
    <scope>NUCLEOTIDE SEQUENCE</scope>
    <source>
        <strain evidence="2">AH 40177</strain>
    </source>
</reference>
<evidence type="ECO:0000313" key="3">
    <source>
        <dbReference type="Proteomes" id="UP000772434"/>
    </source>
</evidence>
<feature type="domain" description="DUF6699" evidence="1">
    <location>
        <begin position="223"/>
        <end position="353"/>
    </location>
</feature>
<dbReference type="EMBL" id="JADNRY010000009">
    <property type="protein sequence ID" value="KAF9075417.1"/>
    <property type="molecule type" value="Genomic_DNA"/>
</dbReference>
<protein>
    <recommendedName>
        <fullName evidence="1">DUF6699 domain-containing protein</fullName>
    </recommendedName>
</protein>
<dbReference type="Pfam" id="PF20415">
    <property type="entry name" value="DUF6699"/>
    <property type="match status" value="1"/>
</dbReference>
<gene>
    <name evidence="2" type="ORF">BDP27DRAFT_1257111</name>
</gene>
<organism evidence="2 3">
    <name type="scientific">Rhodocollybia butyracea</name>
    <dbReference type="NCBI Taxonomy" id="206335"/>
    <lineage>
        <taxon>Eukaryota</taxon>
        <taxon>Fungi</taxon>
        <taxon>Dikarya</taxon>
        <taxon>Basidiomycota</taxon>
        <taxon>Agaricomycotina</taxon>
        <taxon>Agaricomycetes</taxon>
        <taxon>Agaricomycetidae</taxon>
        <taxon>Agaricales</taxon>
        <taxon>Marasmiineae</taxon>
        <taxon>Omphalotaceae</taxon>
        <taxon>Rhodocollybia</taxon>
    </lineage>
</organism>
<evidence type="ECO:0000259" key="1">
    <source>
        <dbReference type="Pfam" id="PF20415"/>
    </source>
</evidence>